<dbReference type="Proteomes" id="UP001320706">
    <property type="component" value="Unassembled WGS sequence"/>
</dbReference>
<proteinExistence type="predicted"/>
<evidence type="ECO:0000313" key="2">
    <source>
        <dbReference type="Proteomes" id="UP001320706"/>
    </source>
</evidence>
<comment type="caution">
    <text evidence="1">The sequence shown here is derived from an EMBL/GenBank/DDBJ whole genome shotgun (WGS) entry which is preliminary data.</text>
</comment>
<sequence>MRGNPTNIVLESSRRNAKVPSVAVAICVRGNRQERGVEHARPEPSTGPDHYRSRSATGGPHLLVYIHGDEAAIMAGLAALASDGRDLLLRAVRAPGLVRGLVTIGV</sequence>
<accession>A0ACC3SK75</accession>
<keyword evidence="2" id="KW-1185">Reference proteome</keyword>
<dbReference type="EMBL" id="JAMKPW020000011">
    <property type="protein sequence ID" value="KAK8213559.1"/>
    <property type="molecule type" value="Genomic_DNA"/>
</dbReference>
<gene>
    <name evidence="1" type="ORF">M8818_002861</name>
</gene>
<protein>
    <submittedName>
        <fullName evidence="1">Uncharacterized protein</fullName>
    </submittedName>
</protein>
<organism evidence="1 2">
    <name type="scientific">Zalaria obscura</name>
    <dbReference type="NCBI Taxonomy" id="2024903"/>
    <lineage>
        <taxon>Eukaryota</taxon>
        <taxon>Fungi</taxon>
        <taxon>Dikarya</taxon>
        <taxon>Ascomycota</taxon>
        <taxon>Pezizomycotina</taxon>
        <taxon>Dothideomycetes</taxon>
        <taxon>Dothideomycetidae</taxon>
        <taxon>Dothideales</taxon>
        <taxon>Zalariaceae</taxon>
        <taxon>Zalaria</taxon>
    </lineage>
</organism>
<reference evidence="1" key="1">
    <citation type="submission" date="2024-02" db="EMBL/GenBank/DDBJ databases">
        <title>Metagenome Assembled Genome of Zalaria obscura JY119.</title>
        <authorList>
            <person name="Vighnesh L."/>
            <person name="Jagadeeshwari U."/>
            <person name="Venkata Ramana C."/>
            <person name="Sasikala C."/>
        </authorList>
    </citation>
    <scope>NUCLEOTIDE SEQUENCE</scope>
    <source>
        <strain evidence="1">JY119</strain>
    </source>
</reference>
<evidence type="ECO:0000313" key="1">
    <source>
        <dbReference type="EMBL" id="KAK8213559.1"/>
    </source>
</evidence>
<name>A0ACC3SK75_9PEZI</name>